<feature type="transmembrane region" description="Helical" evidence="1">
    <location>
        <begin position="50"/>
        <end position="74"/>
    </location>
</feature>
<gene>
    <name evidence="2" type="ORF">BD289DRAFT_56360</name>
</gene>
<proteinExistence type="predicted"/>
<protein>
    <submittedName>
        <fullName evidence="2">Uncharacterized protein</fullName>
    </submittedName>
</protein>
<name>A0A2T3AI55_9PEZI</name>
<keyword evidence="1" id="KW-1133">Transmembrane helix</keyword>
<accession>A0A2T3AI55</accession>
<keyword evidence="1" id="KW-0812">Transmembrane</keyword>
<dbReference type="AlphaFoldDB" id="A0A2T3AI55"/>
<dbReference type="EMBL" id="KZ678386">
    <property type="protein sequence ID" value="PSR99116.1"/>
    <property type="molecule type" value="Genomic_DNA"/>
</dbReference>
<organism evidence="2 3">
    <name type="scientific">Coniella lustricola</name>
    <dbReference type="NCBI Taxonomy" id="2025994"/>
    <lineage>
        <taxon>Eukaryota</taxon>
        <taxon>Fungi</taxon>
        <taxon>Dikarya</taxon>
        <taxon>Ascomycota</taxon>
        <taxon>Pezizomycotina</taxon>
        <taxon>Sordariomycetes</taxon>
        <taxon>Sordariomycetidae</taxon>
        <taxon>Diaporthales</taxon>
        <taxon>Schizoparmaceae</taxon>
        <taxon>Coniella</taxon>
    </lineage>
</organism>
<dbReference type="InParanoid" id="A0A2T3AI55"/>
<keyword evidence="3" id="KW-1185">Reference proteome</keyword>
<sequence>MPVQGKTSGPTFTRLPAAFPRVLAWHQDVTVSFMVGECVAWSRCSGLRLVYAYALSCIMVIGNVAVEAVGIGAWHMRELSKNLANIDGSIVVLRCEEVEGIRAKCDLEQFEASLCCVTIGRFSFLFGHLCKQYLARRKSGLQRSFSESQCAFHAKSIDEKVKESCFLLQTAVISLYTVNLCLSEPVCAVCIDIGPVDMAEDTESTACGWWMQTLH</sequence>
<evidence type="ECO:0000313" key="3">
    <source>
        <dbReference type="Proteomes" id="UP000241462"/>
    </source>
</evidence>
<evidence type="ECO:0000313" key="2">
    <source>
        <dbReference type="EMBL" id="PSR99116.1"/>
    </source>
</evidence>
<reference evidence="2 3" key="1">
    <citation type="journal article" date="2018" name="Mycol. Prog.">
        <title>Coniella lustricola, a new species from submerged detritus.</title>
        <authorList>
            <person name="Raudabaugh D.B."/>
            <person name="Iturriaga T."/>
            <person name="Carver A."/>
            <person name="Mondo S."/>
            <person name="Pangilinan J."/>
            <person name="Lipzen A."/>
            <person name="He G."/>
            <person name="Amirebrahimi M."/>
            <person name="Grigoriev I.V."/>
            <person name="Miller A.N."/>
        </authorList>
    </citation>
    <scope>NUCLEOTIDE SEQUENCE [LARGE SCALE GENOMIC DNA]</scope>
    <source>
        <strain evidence="2 3">B22-T-1</strain>
    </source>
</reference>
<keyword evidence="1" id="KW-0472">Membrane</keyword>
<dbReference type="Proteomes" id="UP000241462">
    <property type="component" value="Unassembled WGS sequence"/>
</dbReference>
<evidence type="ECO:0000256" key="1">
    <source>
        <dbReference type="SAM" id="Phobius"/>
    </source>
</evidence>